<protein>
    <submittedName>
        <fullName evidence="1">Uncharacterized protein</fullName>
    </submittedName>
</protein>
<dbReference type="EMBL" id="JYDH01000929">
    <property type="protein sequence ID" value="KRY25477.1"/>
    <property type="molecule type" value="Genomic_DNA"/>
</dbReference>
<sequence length="62" mass="7448">MLFKEPVYKHKTHNEHQYKLWFEHFTSVLILLIQPVSDDVHSAVSVPTANLLYKYINERFQC</sequence>
<evidence type="ECO:0000313" key="2">
    <source>
        <dbReference type="Proteomes" id="UP000054776"/>
    </source>
</evidence>
<keyword evidence="2" id="KW-1185">Reference proteome</keyword>
<dbReference type="OrthoDB" id="10574810at2759"/>
<comment type="caution">
    <text evidence="1">The sequence shown here is derived from an EMBL/GenBank/DDBJ whole genome shotgun (WGS) entry which is preliminary data.</text>
</comment>
<accession>A0A0V1AL03</accession>
<name>A0A0V1AL03_TRISP</name>
<dbReference type="AlphaFoldDB" id="A0A0V1AL03"/>
<dbReference type="Proteomes" id="UP000054776">
    <property type="component" value="Unassembled WGS sequence"/>
</dbReference>
<evidence type="ECO:0000313" key="1">
    <source>
        <dbReference type="EMBL" id="KRY25477.1"/>
    </source>
</evidence>
<dbReference type="InParanoid" id="A0A0V1AL03"/>
<proteinExistence type="predicted"/>
<gene>
    <name evidence="1" type="ORF">T01_14786</name>
</gene>
<organism evidence="1 2">
    <name type="scientific">Trichinella spiralis</name>
    <name type="common">Trichina worm</name>
    <dbReference type="NCBI Taxonomy" id="6334"/>
    <lineage>
        <taxon>Eukaryota</taxon>
        <taxon>Metazoa</taxon>
        <taxon>Ecdysozoa</taxon>
        <taxon>Nematoda</taxon>
        <taxon>Enoplea</taxon>
        <taxon>Dorylaimia</taxon>
        <taxon>Trichinellida</taxon>
        <taxon>Trichinellidae</taxon>
        <taxon>Trichinella</taxon>
    </lineage>
</organism>
<reference evidence="1 2" key="1">
    <citation type="submission" date="2015-01" db="EMBL/GenBank/DDBJ databases">
        <title>Evolution of Trichinella species and genotypes.</title>
        <authorList>
            <person name="Korhonen P.K."/>
            <person name="Edoardo P."/>
            <person name="Giuseppe L.R."/>
            <person name="Gasser R.B."/>
        </authorList>
    </citation>
    <scope>NUCLEOTIDE SEQUENCE [LARGE SCALE GENOMIC DNA]</scope>
    <source>
        <strain evidence="1">ISS3</strain>
    </source>
</reference>